<comment type="caution">
    <text evidence="6">Lacks conserved residue(s) required for the propagation of feature annotation.</text>
</comment>
<comment type="caution">
    <text evidence="7">The sequence shown here is derived from an EMBL/GenBank/DDBJ whole genome shotgun (WGS) entry which is preliminary data.</text>
</comment>
<evidence type="ECO:0000256" key="1">
    <source>
        <dbReference type="ARBA" id="ARBA00022490"/>
    </source>
</evidence>
<evidence type="ECO:0000256" key="3">
    <source>
        <dbReference type="ARBA" id="ARBA00022840"/>
    </source>
</evidence>
<dbReference type="InterPro" id="IPR004753">
    <property type="entry name" value="MreB"/>
</dbReference>
<comment type="subunit">
    <text evidence="6">Forms polymers.</text>
</comment>
<sequence>MKRTEKSLFDRLFNPVDVGIDLGTASTRVFMKNRGIVLEEPTVVAIDPATGKTGAIGSRAREMAGQGQWEVVWPLESGVIADFDASVGLLETVLDRVVGKNLFFKPRVMICVPTGVTGVERRAVTEAAMLAGASRTYLIEGPLAAALGAGLPIQEPRGRMVVDIGSGTTSAAVMSMGRIIQAASLRIGGEAFNEGLIRHLRDRLNIQIDRPLAEEIKLEIGTVSRRGRRSTQIIRGRDNITGLPTSLRLSSQDTVAGLEEPLTDILACIHRVLEKTPPELAADLLEEGIVLTGGGALLEGMDECIQAGTHVRTRVAASPRECVARGAAMALEDRGLLEILEGK</sequence>
<dbReference type="AlphaFoldDB" id="A0A1H2Y3E3"/>
<accession>A0A1H2Y3E3</accession>
<dbReference type="SUPFAM" id="SSF53067">
    <property type="entry name" value="Actin-like ATPase domain"/>
    <property type="match status" value="2"/>
</dbReference>
<dbReference type="HAMAP" id="MF_02207">
    <property type="entry name" value="MreB"/>
    <property type="match status" value="1"/>
</dbReference>
<dbReference type="GO" id="GO:0008360">
    <property type="term" value="P:regulation of cell shape"/>
    <property type="evidence" value="ECO:0007669"/>
    <property type="project" value="UniProtKB-UniRule"/>
</dbReference>
<dbReference type="RefSeq" id="WP_012939045.1">
    <property type="nucleotide sequence ID" value="NZ_CALAKB010000002.1"/>
</dbReference>
<comment type="subcellular location">
    <subcellularLocation>
        <location evidence="6">Cytoplasm</location>
    </subcellularLocation>
    <text evidence="6">Membrane-associated.</text>
</comment>
<dbReference type="EMBL" id="FNOP01000010">
    <property type="protein sequence ID" value="SDW99702.1"/>
    <property type="molecule type" value="Genomic_DNA"/>
</dbReference>
<dbReference type="OMA" id="MDIFQPS"/>
<comment type="function">
    <text evidence="6">Forms membrane-associated dynamic filaments that are essential for cell shape determination. Acts by regulating cell wall synthesis and cell elongation, and thus cell shape. A feedback loop between cell geometry and MreB localization may maintain elongated cell shape by targeting cell wall growth to regions of negative cell wall curvature.</text>
</comment>
<dbReference type="InterPro" id="IPR043129">
    <property type="entry name" value="ATPase_NBD"/>
</dbReference>
<dbReference type="InterPro" id="IPR056546">
    <property type="entry name" value="MreB_MamK-like"/>
</dbReference>
<keyword evidence="2 6" id="KW-0547">Nucleotide-binding</keyword>
<reference evidence="7 8" key="1">
    <citation type="submission" date="2016-10" db="EMBL/GenBank/DDBJ databases">
        <authorList>
            <person name="Varghese N."/>
            <person name="Submissions S."/>
        </authorList>
    </citation>
    <scope>NUCLEOTIDE SEQUENCE [LARGE SCALE GENOMIC DNA]</scope>
    <source>
        <strain evidence="7 8">WCC6</strain>
    </source>
</reference>
<dbReference type="Gene3D" id="3.30.420.40">
    <property type="match status" value="3"/>
</dbReference>
<evidence type="ECO:0000256" key="5">
    <source>
        <dbReference type="ARBA" id="ARBA00023458"/>
    </source>
</evidence>
<dbReference type="CDD" id="cd10225">
    <property type="entry name" value="ASKHA_NBD_MreB-like"/>
    <property type="match status" value="1"/>
</dbReference>
<gene>
    <name evidence="6" type="primary">mreB</name>
    <name evidence="7" type="ORF">SAMN05216495_11041</name>
</gene>
<dbReference type="GeneID" id="78335396"/>
<protein>
    <recommendedName>
        <fullName evidence="6">Cell shape-determining protein MreB</fullName>
    </recommendedName>
</protein>
<feature type="binding site" evidence="6">
    <location>
        <begin position="294"/>
        <end position="297"/>
    </location>
    <ligand>
        <name>ATP</name>
        <dbReference type="ChEBI" id="CHEBI:30616"/>
    </ligand>
</feature>
<dbReference type="PANTHER" id="PTHR42749:SF1">
    <property type="entry name" value="CELL SHAPE-DETERMINING PROTEIN MREB"/>
    <property type="match status" value="1"/>
</dbReference>
<dbReference type="Proteomes" id="UP000182379">
    <property type="component" value="Unassembled WGS sequence"/>
</dbReference>
<evidence type="ECO:0000313" key="8">
    <source>
        <dbReference type="Proteomes" id="UP000182379"/>
    </source>
</evidence>
<feature type="binding site" evidence="6">
    <location>
        <begin position="214"/>
        <end position="217"/>
    </location>
    <ligand>
        <name>ATP</name>
        <dbReference type="ChEBI" id="CHEBI:30616"/>
    </ligand>
</feature>
<keyword evidence="1 6" id="KW-0963">Cytoplasm</keyword>
<dbReference type="GO" id="GO:0000902">
    <property type="term" value="P:cell morphogenesis"/>
    <property type="evidence" value="ECO:0007669"/>
    <property type="project" value="InterPro"/>
</dbReference>
<proteinExistence type="inferred from homology"/>
<evidence type="ECO:0000313" key="7">
    <source>
        <dbReference type="EMBL" id="SDW99702.1"/>
    </source>
</evidence>
<dbReference type="PANTHER" id="PTHR42749">
    <property type="entry name" value="CELL SHAPE-DETERMINING PROTEIN MREB"/>
    <property type="match status" value="1"/>
</dbReference>
<dbReference type="NCBIfam" id="NF010539">
    <property type="entry name" value="PRK13927.1"/>
    <property type="match status" value="1"/>
</dbReference>
<evidence type="ECO:0000256" key="2">
    <source>
        <dbReference type="ARBA" id="ARBA00022741"/>
    </source>
</evidence>
<name>A0A1H2Y3E3_ACIFE</name>
<comment type="similarity">
    <text evidence="5 6">Belongs to the FtsA/MreB family.</text>
</comment>
<keyword evidence="4 6" id="KW-0133">Cell shape</keyword>
<keyword evidence="3 6" id="KW-0067">ATP-binding</keyword>
<evidence type="ECO:0000256" key="4">
    <source>
        <dbReference type="ARBA" id="ARBA00022960"/>
    </source>
</evidence>
<dbReference type="GO" id="GO:0005524">
    <property type="term" value="F:ATP binding"/>
    <property type="evidence" value="ECO:0007669"/>
    <property type="project" value="UniProtKB-KW"/>
</dbReference>
<dbReference type="GO" id="GO:0005737">
    <property type="term" value="C:cytoplasm"/>
    <property type="evidence" value="ECO:0007669"/>
    <property type="project" value="UniProtKB-SubCell"/>
</dbReference>
<evidence type="ECO:0000256" key="6">
    <source>
        <dbReference type="HAMAP-Rule" id="MF_02207"/>
    </source>
</evidence>
<dbReference type="Pfam" id="PF06723">
    <property type="entry name" value="MreB_Mbl"/>
    <property type="match status" value="1"/>
</dbReference>
<dbReference type="PRINTS" id="PR01652">
    <property type="entry name" value="SHAPEPROTEIN"/>
</dbReference>
<organism evidence="7 8">
    <name type="scientific">Acidaminococcus fermentans</name>
    <dbReference type="NCBI Taxonomy" id="905"/>
    <lineage>
        <taxon>Bacteria</taxon>
        <taxon>Bacillati</taxon>
        <taxon>Bacillota</taxon>
        <taxon>Negativicutes</taxon>
        <taxon>Acidaminococcales</taxon>
        <taxon>Acidaminococcaceae</taxon>
        <taxon>Acidaminococcus</taxon>
    </lineage>
</organism>